<accession>A0A0D2J032</accession>
<evidence type="ECO:0000313" key="14">
    <source>
        <dbReference type="EMBL" id="KIX02250.1"/>
    </source>
</evidence>
<gene>
    <name evidence="14" type="ORF">Z518_08189</name>
</gene>
<keyword evidence="15" id="KW-1185">Reference proteome</keyword>
<dbReference type="InterPro" id="IPR016305">
    <property type="entry name" value="Mannose-6-P_Isomerase"/>
</dbReference>
<dbReference type="InterPro" id="IPR046457">
    <property type="entry name" value="PMI_typeI_cat"/>
</dbReference>
<dbReference type="OrthoDB" id="6605218at2759"/>
<dbReference type="PIRSF" id="PIRSF001480">
    <property type="entry name" value="Mannose-6-phosphate_isomerase"/>
    <property type="match status" value="1"/>
</dbReference>
<evidence type="ECO:0000256" key="5">
    <source>
        <dbReference type="ARBA" id="ARBA00011956"/>
    </source>
</evidence>
<evidence type="ECO:0000256" key="10">
    <source>
        <dbReference type="ARBA" id="ARBA00029741"/>
    </source>
</evidence>
<evidence type="ECO:0000256" key="8">
    <source>
        <dbReference type="ARBA" id="ARBA00022833"/>
    </source>
</evidence>
<evidence type="ECO:0000256" key="6">
    <source>
        <dbReference type="ARBA" id="ARBA00018236"/>
    </source>
</evidence>
<evidence type="ECO:0000256" key="3">
    <source>
        <dbReference type="ARBA" id="ARBA00004666"/>
    </source>
</evidence>
<dbReference type="GO" id="GO:0009298">
    <property type="term" value="P:GDP-mannose biosynthetic process"/>
    <property type="evidence" value="ECO:0007669"/>
    <property type="project" value="UniProtKB-UniPathway"/>
</dbReference>
<sequence length="410" mass="45834">MTGSIIPLKCYCNNYSWGKKGRASLVARLCEKRNPDFKIDDKEYAEMWMGTYPTLPSYDARTSWPLQDVLNENSEKLIGKHALDKFGSDLPFLPKILSIAKALPLQIHPNIKLAEELHNENPEKFTDPNHKPEIAVALSKFEAFVGFKPLDEIKDLLALEPLEQFLPSPSKTKAKSDPHFSDATLRHVIKAMLNASEQQTRTVLNKLHTISPQKFANQAYILKLLPRLEDQYSQDDSGILVALICMNYLILEPGDSIFVPADGIHAYLSGDIVECMARSNNVLNTGFCPRLDRDSVDLFVQSLTFEQHDKQSPVLKPEKSDKSLDGKTVVLRPPLSEFNMLVTEMKSGDVERVKAIDGPSVIVIMKGSGQLVGDGEEFEIGEGSVYFIRQGVEIEVVAREPLAAYRAFAD</sequence>
<proteinExistence type="inferred from homology"/>
<keyword evidence="7 12" id="KW-0479">Metal-binding</keyword>
<dbReference type="GO" id="GO:0005975">
    <property type="term" value="P:carbohydrate metabolic process"/>
    <property type="evidence" value="ECO:0007669"/>
    <property type="project" value="InterPro"/>
</dbReference>
<dbReference type="EC" id="5.3.1.8" evidence="5"/>
<dbReference type="UniPathway" id="UPA00126">
    <property type="reaction ID" value="UER00423"/>
</dbReference>
<dbReference type="VEuPathDB" id="FungiDB:Z518_08189"/>
<dbReference type="EMBL" id="KN847480">
    <property type="protein sequence ID" value="KIX02250.1"/>
    <property type="molecule type" value="Genomic_DNA"/>
</dbReference>
<evidence type="ECO:0000256" key="2">
    <source>
        <dbReference type="ARBA" id="ARBA00002564"/>
    </source>
</evidence>
<evidence type="ECO:0000313" key="15">
    <source>
        <dbReference type="Proteomes" id="UP000053617"/>
    </source>
</evidence>
<dbReference type="CDD" id="cd07011">
    <property type="entry name" value="cupin_PMI_type_I_N"/>
    <property type="match status" value="1"/>
</dbReference>
<comment type="similarity">
    <text evidence="4">Belongs to the mannose-6-phosphate isomerase type 1 family.</text>
</comment>
<dbReference type="RefSeq" id="XP_013269386.1">
    <property type="nucleotide sequence ID" value="XM_013413932.1"/>
</dbReference>
<dbReference type="InterPro" id="IPR014710">
    <property type="entry name" value="RmlC-like_jellyroll"/>
</dbReference>
<dbReference type="Proteomes" id="UP000053617">
    <property type="component" value="Unassembled WGS sequence"/>
</dbReference>
<dbReference type="GO" id="GO:0004476">
    <property type="term" value="F:mannose-6-phosphate isomerase activity"/>
    <property type="evidence" value="ECO:0007669"/>
    <property type="project" value="UniProtKB-EC"/>
</dbReference>
<dbReference type="STRING" id="1442369.A0A0D2J032"/>
<dbReference type="GeneID" id="25296260"/>
<comment type="function">
    <text evidence="2">Involved in the synthesis of the GDP-mannose and dolichol-phosphate-mannose required for a number of critical mannosyl transfer reactions.</text>
</comment>
<dbReference type="HOGENOM" id="CLU_026967_0_1_1"/>
<evidence type="ECO:0000256" key="9">
    <source>
        <dbReference type="ARBA" id="ARBA00023235"/>
    </source>
</evidence>
<dbReference type="PANTHER" id="PTHR10309:SF4">
    <property type="entry name" value="MANNOSE-6-PHOSPHATE ISOMERASE"/>
    <property type="match status" value="1"/>
</dbReference>
<name>A0A0D2J032_9EURO</name>
<comment type="pathway">
    <text evidence="3">Nucleotide-sugar biosynthesis; GDP-alpha-D-mannose biosynthesis; alpha-D-mannose 1-phosphate from D-fructose 6-phosphate: step 1/2.</text>
</comment>
<dbReference type="GO" id="GO:0005829">
    <property type="term" value="C:cytosol"/>
    <property type="evidence" value="ECO:0007669"/>
    <property type="project" value="TreeGrafter"/>
</dbReference>
<organism evidence="14 15">
    <name type="scientific">Rhinocladiella mackenziei CBS 650.93</name>
    <dbReference type="NCBI Taxonomy" id="1442369"/>
    <lineage>
        <taxon>Eukaryota</taxon>
        <taxon>Fungi</taxon>
        <taxon>Dikarya</taxon>
        <taxon>Ascomycota</taxon>
        <taxon>Pezizomycotina</taxon>
        <taxon>Eurotiomycetes</taxon>
        <taxon>Chaetothyriomycetidae</taxon>
        <taxon>Chaetothyriales</taxon>
        <taxon>Herpotrichiellaceae</taxon>
        <taxon>Rhinocladiella</taxon>
    </lineage>
</organism>
<dbReference type="PRINTS" id="PR00714">
    <property type="entry name" value="MAN6PISMRASE"/>
</dbReference>
<feature type="binding site" evidence="12">
    <location>
        <position position="133"/>
    </location>
    <ligand>
        <name>Zn(2+)</name>
        <dbReference type="ChEBI" id="CHEBI:29105"/>
    </ligand>
</feature>
<dbReference type="Pfam" id="PF20511">
    <property type="entry name" value="PMI_typeI_cat"/>
    <property type="match status" value="1"/>
</dbReference>
<comment type="cofactor">
    <cofactor evidence="12">
        <name>Zn(2+)</name>
        <dbReference type="ChEBI" id="CHEBI:29105"/>
    </cofactor>
    <text evidence="12">Binds 1 zinc ion per subunit.</text>
</comment>
<evidence type="ECO:0000256" key="12">
    <source>
        <dbReference type="PIRSR" id="PIRSR001480-2"/>
    </source>
</evidence>
<dbReference type="Gene3D" id="1.10.441.10">
    <property type="entry name" value="Phosphomannose Isomerase, domain 2"/>
    <property type="match status" value="1"/>
</dbReference>
<evidence type="ECO:0000256" key="11">
    <source>
        <dbReference type="ARBA" id="ARBA00030762"/>
    </source>
</evidence>
<comment type="catalytic activity">
    <reaction evidence="1">
        <text>D-mannose 6-phosphate = D-fructose 6-phosphate</text>
        <dbReference type="Rhea" id="RHEA:12356"/>
        <dbReference type="ChEBI" id="CHEBI:58735"/>
        <dbReference type="ChEBI" id="CHEBI:61527"/>
        <dbReference type="EC" id="5.3.1.8"/>
    </reaction>
</comment>
<keyword evidence="8 12" id="KW-0862">Zinc</keyword>
<protein>
    <recommendedName>
        <fullName evidence="6">Mannose-6-phosphate isomerase</fullName>
        <ecNumber evidence="5">5.3.1.8</ecNumber>
    </recommendedName>
    <alternativeName>
        <fullName evidence="10">Phosphohexomutase</fullName>
    </alternativeName>
    <alternativeName>
        <fullName evidence="11">Phosphomannose isomerase</fullName>
    </alternativeName>
</protein>
<reference evidence="14 15" key="1">
    <citation type="submission" date="2015-01" db="EMBL/GenBank/DDBJ databases">
        <title>The Genome Sequence of Rhinocladiella mackenzie CBS 650.93.</title>
        <authorList>
            <consortium name="The Broad Institute Genomics Platform"/>
            <person name="Cuomo C."/>
            <person name="de Hoog S."/>
            <person name="Gorbushina A."/>
            <person name="Stielow B."/>
            <person name="Teixiera M."/>
            <person name="Abouelleil A."/>
            <person name="Chapman S.B."/>
            <person name="Priest M."/>
            <person name="Young S.K."/>
            <person name="Wortman J."/>
            <person name="Nusbaum C."/>
            <person name="Birren B."/>
        </authorList>
    </citation>
    <scope>NUCLEOTIDE SEQUENCE [LARGE SCALE GENOMIC DNA]</scope>
    <source>
        <strain evidence="14 15">CBS 650.93</strain>
    </source>
</reference>
<dbReference type="GO" id="GO:0008270">
    <property type="term" value="F:zinc ion binding"/>
    <property type="evidence" value="ECO:0007669"/>
    <property type="project" value="InterPro"/>
</dbReference>
<evidence type="ECO:0000256" key="7">
    <source>
        <dbReference type="ARBA" id="ARBA00022723"/>
    </source>
</evidence>
<feature type="binding site" evidence="12">
    <location>
        <position position="265"/>
    </location>
    <ligand>
        <name>Zn(2+)</name>
        <dbReference type="ChEBI" id="CHEBI:29105"/>
    </ligand>
</feature>
<feature type="binding site" evidence="12">
    <location>
        <position position="108"/>
    </location>
    <ligand>
        <name>Zn(2+)</name>
        <dbReference type="ChEBI" id="CHEBI:29105"/>
    </ligand>
</feature>
<dbReference type="AlphaFoldDB" id="A0A0D2J032"/>
<dbReference type="NCBIfam" id="TIGR00218">
    <property type="entry name" value="manA"/>
    <property type="match status" value="1"/>
</dbReference>
<dbReference type="PANTHER" id="PTHR10309">
    <property type="entry name" value="MANNOSE-6-PHOSPHATE ISOMERASE"/>
    <property type="match status" value="1"/>
</dbReference>
<evidence type="ECO:0000256" key="4">
    <source>
        <dbReference type="ARBA" id="ARBA00010772"/>
    </source>
</evidence>
<keyword evidence="9 14" id="KW-0413">Isomerase</keyword>
<dbReference type="SUPFAM" id="SSF51182">
    <property type="entry name" value="RmlC-like cupins"/>
    <property type="match status" value="1"/>
</dbReference>
<dbReference type="Gene3D" id="2.60.120.10">
    <property type="entry name" value="Jelly Rolls"/>
    <property type="match status" value="2"/>
</dbReference>
<feature type="domain" description="Phosphomannose isomerase type I catalytic" evidence="13">
    <location>
        <begin position="6"/>
        <end position="150"/>
    </location>
</feature>
<dbReference type="InterPro" id="IPR001250">
    <property type="entry name" value="Man6P_Isoase-1"/>
</dbReference>
<dbReference type="InterPro" id="IPR011051">
    <property type="entry name" value="RmlC_Cupin_sf"/>
</dbReference>
<feature type="binding site" evidence="12">
    <location>
        <position position="106"/>
    </location>
    <ligand>
        <name>Zn(2+)</name>
        <dbReference type="ChEBI" id="CHEBI:29105"/>
    </ligand>
</feature>
<evidence type="ECO:0000256" key="1">
    <source>
        <dbReference type="ARBA" id="ARBA00000757"/>
    </source>
</evidence>
<evidence type="ECO:0000259" key="13">
    <source>
        <dbReference type="Pfam" id="PF20511"/>
    </source>
</evidence>